<dbReference type="Proteomes" id="UP001595645">
    <property type="component" value="Unassembled WGS sequence"/>
</dbReference>
<evidence type="ECO:0000313" key="2">
    <source>
        <dbReference type="Proteomes" id="UP001595645"/>
    </source>
</evidence>
<dbReference type="RefSeq" id="WP_378247466.1">
    <property type="nucleotide sequence ID" value="NZ_JBHRWK010000155.1"/>
</dbReference>
<sequence length="130" mass="14124">MVVTSRESSAQFAVFETIAEYNSAYPHAPMPYKGNARNRLRSFTCAASGLWDDLTVSGSKYILDFLPVGVPAPGWPDREGIVVATRWGDPPIMILSGRVPLGWAWEAVTKAWPTTLGSAARVLNSATRAQ</sequence>
<comment type="caution">
    <text evidence="1">The sequence shown here is derived from an EMBL/GenBank/DDBJ whole genome shotgun (WGS) entry which is preliminary data.</text>
</comment>
<keyword evidence="2" id="KW-1185">Reference proteome</keyword>
<name>A0ABV7PCS6_9PSEU</name>
<gene>
    <name evidence="1" type="ORF">ACFOSH_43175</name>
</gene>
<evidence type="ECO:0000313" key="1">
    <source>
        <dbReference type="EMBL" id="MFC3456267.1"/>
    </source>
</evidence>
<accession>A0ABV7PCS6</accession>
<proteinExistence type="predicted"/>
<protein>
    <submittedName>
        <fullName evidence="1">Uncharacterized protein</fullName>
    </submittedName>
</protein>
<organism evidence="1 2">
    <name type="scientific">Amycolatopsis speibonae</name>
    <dbReference type="NCBI Taxonomy" id="1450224"/>
    <lineage>
        <taxon>Bacteria</taxon>
        <taxon>Bacillati</taxon>
        <taxon>Actinomycetota</taxon>
        <taxon>Actinomycetes</taxon>
        <taxon>Pseudonocardiales</taxon>
        <taxon>Pseudonocardiaceae</taxon>
        <taxon>Amycolatopsis</taxon>
    </lineage>
</organism>
<dbReference type="EMBL" id="JBHRWK010000155">
    <property type="protein sequence ID" value="MFC3456267.1"/>
    <property type="molecule type" value="Genomic_DNA"/>
</dbReference>
<reference evidence="2" key="1">
    <citation type="journal article" date="2019" name="Int. J. Syst. Evol. Microbiol.">
        <title>The Global Catalogue of Microorganisms (GCM) 10K type strain sequencing project: providing services to taxonomists for standard genome sequencing and annotation.</title>
        <authorList>
            <consortium name="The Broad Institute Genomics Platform"/>
            <consortium name="The Broad Institute Genome Sequencing Center for Infectious Disease"/>
            <person name="Wu L."/>
            <person name="Ma J."/>
        </authorList>
    </citation>
    <scope>NUCLEOTIDE SEQUENCE [LARGE SCALE GENOMIC DNA]</scope>
    <source>
        <strain evidence="2">CGMCC 4.7676</strain>
    </source>
</reference>